<dbReference type="RefSeq" id="WP_144757745.1">
    <property type="nucleotide sequence ID" value="NZ_VMNW02000039.1"/>
</dbReference>
<dbReference type="PRINTS" id="PR00368">
    <property type="entry name" value="FADPNR"/>
</dbReference>
<dbReference type="InterPro" id="IPR050097">
    <property type="entry name" value="Ferredoxin-NADP_redctase_2"/>
</dbReference>
<keyword evidence="9" id="KW-1185">Reference proteome</keyword>
<name>A0A5N0V1B1_9PSEU</name>
<dbReference type="GO" id="GO:0004791">
    <property type="term" value="F:thioredoxin-disulfide reductase (NADPH) activity"/>
    <property type="evidence" value="ECO:0007669"/>
    <property type="project" value="UniProtKB-EC"/>
</dbReference>
<dbReference type="InterPro" id="IPR023753">
    <property type="entry name" value="FAD/NAD-binding_dom"/>
</dbReference>
<evidence type="ECO:0000259" key="7">
    <source>
        <dbReference type="Pfam" id="PF07992"/>
    </source>
</evidence>
<sequence>MDYDVVVVGGGLAGLTASLYTARHGLRTVLVEQMMPGGQVLNTERIETFPGFPDGISGFELGPTVQTQVENAGAEVEMATVAGLTRDGDRFTVRGEGGEEFRGRAVVIANGSSRRLLGVPGESEFLGRGVGQCASCDGHFFAGKRVVVVGGGDSALEESAVLLEQGVAQILLVHRGKSFRAQKSIVDKIGSLGAIKPLFETELTEVRGEGTVNEVVLRQGDTTRTEAVDGVFPFVGLDPNSAWARDVVDVDPGGHVVTDIWLRTSVPGVFAAGDIRQNSAAQLASAAGDGATAAVAVVRYLDEQ</sequence>
<evidence type="ECO:0000256" key="1">
    <source>
        <dbReference type="ARBA" id="ARBA00022630"/>
    </source>
</evidence>
<gene>
    <name evidence="8" type="ORF">FPZ12_024475</name>
</gene>
<dbReference type="InterPro" id="IPR008255">
    <property type="entry name" value="Pyr_nucl-diS_OxRdtase_2_AS"/>
</dbReference>
<accession>A0A5N0V1B1</accession>
<dbReference type="Gene3D" id="3.50.50.60">
    <property type="entry name" value="FAD/NAD(P)-binding domain"/>
    <property type="match status" value="2"/>
</dbReference>
<dbReference type="EMBL" id="VMNW02000039">
    <property type="protein sequence ID" value="KAA9157797.1"/>
    <property type="molecule type" value="Genomic_DNA"/>
</dbReference>
<keyword evidence="3" id="KW-0560">Oxidoreductase</keyword>
<keyword evidence="1" id="KW-0285">Flavoprotein</keyword>
<protein>
    <submittedName>
        <fullName evidence="8">FAD-binding protein</fullName>
    </submittedName>
</protein>
<keyword evidence="2" id="KW-0274">FAD</keyword>
<dbReference type="InterPro" id="IPR036188">
    <property type="entry name" value="FAD/NAD-bd_sf"/>
</dbReference>
<dbReference type="Pfam" id="PF07992">
    <property type="entry name" value="Pyr_redox_2"/>
    <property type="match status" value="1"/>
</dbReference>
<dbReference type="PANTHER" id="PTHR48105">
    <property type="entry name" value="THIOREDOXIN REDUCTASE 1-RELATED-RELATED"/>
    <property type="match status" value="1"/>
</dbReference>
<evidence type="ECO:0000256" key="2">
    <source>
        <dbReference type="ARBA" id="ARBA00022827"/>
    </source>
</evidence>
<comment type="catalytic activity">
    <reaction evidence="6">
        <text>[thioredoxin]-dithiol + NADP(+) = [thioredoxin]-disulfide + NADPH + H(+)</text>
        <dbReference type="Rhea" id="RHEA:20345"/>
        <dbReference type="Rhea" id="RHEA-COMP:10698"/>
        <dbReference type="Rhea" id="RHEA-COMP:10700"/>
        <dbReference type="ChEBI" id="CHEBI:15378"/>
        <dbReference type="ChEBI" id="CHEBI:29950"/>
        <dbReference type="ChEBI" id="CHEBI:50058"/>
        <dbReference type="ChEBI" id="CHEBI:57783"/>
        <dbReference type="ChEBI" id="CHEBI:58349"/>
        <dbReference type="EC" id="1.8.1.9"/>
    </reaction>
</comment>
<evidence type="ECO:0000313" key="9">
    <source>
        <dbReference type="Proteomes" id="UP000319769"/>
    </source>
</evidence>
<dbReference type="OrthoDB" id="9806179at2"/>
<feature type="domain" description="FAD/NAD(P)-binding" evidence="7">
    <location>
        <begin position="3"/>
        <end position="288"/>
    </location>
</feature>
<proteinExistence type="predicted"/>
<dbReference type="SUPFAM" id="SSF51905">
    <property type="entry name" value="FAD/NAD(P)-binding domain"/>
    <property type="match status" value="1"/>
</dbReference>
<dbReference type="Proteomes" id="UP000319769">
    <property type="component" value="Unassembled WGS sequence"/>
</dbReference>
<dbReference type="PRINTS" id="PR00469">
    <property type="entry name" value="PNDRDTASEII"/>
</dbReference>
<keyword evidence="4" id="KW-1015">Disulfide bond</keyword>
<reference evidence="8" key="1">
    <citation type="submission" date="2019-09" db="EMBL/GenBank/DDBJ databases">
        <authorList>
            <person name="Teo W.F.A."/>
            <person name="Duangmal K."/>
        </authorList>
    </citation>
    <scope>NUCLEOTIDE SEQUENCE [LARGE SCALE GENOMIC DNA]</scope>
    <source>
        <strain evidence="8">K81G1</strain>
    </source>
</reference>
<evidence type="ECO:0000256" key="5">
    <source>
        <dbReference type="ARBA" id="ARBA00023284"/>
    </source>
</evidence>
<comment type="caution">
    <text evidence="8">The sequence shown here is derived from an EMBL/GenBank/DDBJ whole genome shotgun (WGS) entry which is preliminary data.</text>
</comment>
<evidence type="ECO:0000313" key="8">
    <source>
        <dbReference type="EMBL" id="KAA9157797.1"/>
    </source>
</evidence>
<dbReference type="AlphaFoldDB" id="A0A5N0V1B1"/>
<evidence type="ECO:0000256" key="6">
    <source>
        <dbReference type="ARBA" id="ARBA00048132"/>
    </source>
</evidence>
<evidence type="ECO:0000256" key="4">
    <source>
        <dbReference type="ARBA" id="ARBA00023157"/>
    </source>
</evidence>
<organism evidence="8 9">
    <name type="scientific">Amycolatopsis acidicola</name>
    <dbReference type="NCBI Taxonomy" id="2596893"/>
    <lineage>
        <taxon>Bacteria</taxon>
        <taxon>Bacillati</taxon>
        <taxon>Actinomycetota</taxon>
        <taxon>Actinomycetes</taxon>
        <taxon>Pseudonocardiales</taxon>
        <taxon>Pseudonocardiaceae</taxon>
        <taxon>Amycolatopsis</taxon>
    </lineage>
</organism>
<evidence type="ECO:0000256" key="3">
    <source>
        <dbReference type="ARBA" id="ARBA00023002"/>
    </source>
</evidence>
<keyword evidence="5" id="KW-0676">Redox-active center</keyword>
<dbReference type="PROSITE" id="PS00573">
    <property type="entry name" value="PYRIDINE_REDOX_2"/>
    <property type="match status" value="1"/>
</dbReference>